<accession>A0ABP7VXG8</accession>
<evidence type="ECO:0000259" key="1">
    <source>
        <dbReference type="Pfam" id="PF07435"/>
    </source>
</evidence>
<reference evidence="3" key="1">
    <citation type="journal article" date="2019" name="Int. J. Syst. Evol. Microbiol.">
        <title>The Global Catalogue of Microorganisms (GCM) 10K type strain sequencing project: providing services to taxonomists for standard genome sequencing and annotation.</title>
        <authorList>
            <consortium name="The Broad Institute Genomics Platform"/>
            <consortium name="The Broad Institute Genome Sequencing Center for Infectious Disease"/>
            <person name="Wu L."/>
            <person name="Ma J."/>
        </authorList>
    </citation>
    <scope>NUCLEOTIDE SEQUENCE [LARGE SCALE GENOMIC DNA]</scope>
    <source>
        <strain evidence="3">JCM 17250</strain>
    </source>
</reference>
<proteinExistence type="predicted"/>
<keyword evidence="3" id="KW-1185">Reference proteome</keyword>
<comment type="caution">
    <text evidence="2">The sequence shown here is derived from an EMBL/GenBank/DDBJ whole genome shotgun (WGS) entry which is preliminary data.</text>
</comment>
<protein>
    <recommendedName>
        <fullName evidence="1">Regulatory protein YycH domain-containing protein</fullName>
    </recommendedName>
</protein>
<evidence type="ECO:0000313" key="3">
    <source>
        <dbReference type="Proteomes" id="UP001501734"/>
    </source>
</evidence>
<sequence>MKREQLKTILLILLVSSSMFLTLAIWNHQPEFEMSGIDQNLVDPEIETGYRLTRSDLLKPIYMVYHDQSTEEKTGLASKSAESRLFDRVSDYYLYNFTSFNLDETWWEEHNDRLEIVFSTDLPSETIYDLFAVDQSTVIPSGEYNRIEIIFDHEGRHLIFRNDLENRVIGASLQNYPEEIDRIKTIFSSEDLIRFEVYQSSRGTNMYLPDYLDPNVLLFSYRDLPIDPFKNFLFTTPSIVRSSRTPTGDTIFIDGTRELTHKSNYISFTNQTNQQRISDENLTRYELFGQVHDFVNVHNGYTFEPPFSYFISKLEMTPQTNQVEFSLSYNGIPIFSDSQLATISVAWHNQIVYQYRHPLITLIEQRGIGREMTNLISANEVIQILNGESYQRTAIYDVTVGYRVREQLGGQGQVFELIPTWYVKGINGWSPLVIPPEGIGGDNNAMGPN</sequence>
<dbReference type="Pfam" id="PF07435">
    <property type="entry name" value="YycH"/>
    <property type="match status" value="1"/>
</dbReference>
<dbReference type="RefSeq" id="WP_344913102.1">
    <property type="nucleotide sequence ID" value="NZ_BAABDL010000119.1"/>
</dbReference>
<dbReference type="InterPro" id="IPR042274">
    <property type="entry name" value="YycH/YycI_2"/>
</dbReference>
<dbReference type="EMBL" id="BAABDL010000119">
    <property type="protein sequence ID" value="GAA4076609.1"/>
    <property type="molecule type" value="Genomic_DNA"/>
</dbReference>
<dbReference type="InterPro" id="IPR009996">
    <property type="entry name" value="YycH"/>
</dbReference>
<dbReference type="CDD" id="cd15787">
    <property type="entry name" value="YycH_N"/>
    <property type="match status" value="1"/>
</dbReference>
<evidence type="ECO:0000313" key="2">
    <source>
        <dbReference type="EMBL" id="GAA4076609.1"/>
    </source>
</evidence>
<organism evidence="2 3">
    <name type="scientific">Amphibacillus indicireducens</name>
    <dbReference type="NCBI Taxonomy" id="1076330"/>
    <lineage>
        <taxon>Bacteria</taxon>
        <taxon>Bacillati</taxon>
        <taxon>Bacillota</taxon>
        <taxon>Bacilli</taxon>
        <taxon>Bacillales</taxon>
        <taxon>Bacillaceae</taxon>
        <taxon>Amphibacillus</taxon>
    </lineage>
</organism>
<dbReference type="Gene3D" id="3.30.310.160">
    <property type="entry name" value="YycH protein, domain 2"/>
    <property type="match status" value="1"/>
</dbReference>
<dbReference type="Proteomes" id="UP001501734">
    <property type="component" value="Unassembled WGS sequence"/>
</dbReference>
<gene>
    <name evidence="2" type="ORF">GCM10022410_21790</name>
</gene>
<feature type="domain" description="Regulatory protein YycH" evidence="1">
    <location>
        <begin position="4"/>
        <end position="431"/>
    </location>
</feature>
<name>A0ABP7VXG8_9BACI</name>